<dbReference type="EMBL" id="KN714671">
    <property type="protein sequence ID" value="KUI54020.1"/>
    <property type="molecule type" value="Genomic_DNA"/>
</dbReference>
<dbReference type="PANTHER" id="PTHR45348:SF3">
    <property type="entry name" value="ENOYL REDUCTASE (ER) DOMAIN-CONTAINING PROTEIN"/>
    <property type="match status" value="1"/>
</dbReference>
<keyword evidence="2" id="KW-0560">Oxidoreductase</keyword>
<evidence type="ECO:0000256" key="1">
    <source>
        <dbReference type="ARBA" id="ARBA00008072"/>
    </source>
</evidence>
<dbReference type="Gene3D" id="3.90.180.10">
    <property type="entry name" value="Medium-chain alcohol dehydrogenases, catalytic domain"/>
    <property type="match status" value="1"/>
</dbReference>
<dbReference type="STRING" id="694573.A0A194UQS2"/>
<dbReference type="AlphaFoldDB" id="A0A194UQS2"/>
<dbReference type="InterPro" id="IPR036291">
    <property type="entry name" value="NAD(P)-bd_dom_sf"/>
</dbReference>
<sequence length="343" mass="37673">MAASIPSKHPAVTIVAPRAPLEIREVDTIAPSANEALVHVKWIASTPLNLHQADGGLLISLRHVMSGCFAGTVVQLGSLEDPALSEASSNLQVGDNVFGFAWQEQQQRPMQTYITVPAYFLGRVPANISIQEAVTVPTNFCTAMHTITKDLDLQLPWPLPGGWTPPEADEPILIWGAASSVGQYAVQVLRYWGYRNVLAVASGKHHTSLKDFGVAACFDYGQKDVLAEKGTKVAVMLPVIKSHASSTETPVYEMEIGKVLLGQWQEGVELRGVRTHFYPDNEFFKYHLQSDIMPAMLEKGLIRPNKRRIVEGETLLDRAEGALSLLRDKAVSGEKLVWRVAEE</sequence>
<accession>A0A194UQS2</accession>
<feature type="domain" description="Enoyl reductase (ER)" evidence="3">
    <location>
        <begin position="16"/>
        <end position="337"/>
    </location>
</feature>
<dbReference type="Proteomes" id="UP000078576">
    <property type="component" value="Unassembled WGS sequence"/>
</dbReference>
<dbReference type="PANTHER" id="PTHR45348">
    <property type="entry name" value="HYPOTHETICAL OXIDOREDUCTASE (EUROFUNG)"/>
    <property type="match status" value="1"/>
</dbReference>
<evidence type="ECO:0000259" key="3">
    <source>
        <dbReference type="SMART" id="SM00829"/>
    </source>
</evidence>
<protein>
    <recommendedName>
        <fullName evidence="3">Enoyl reductase (ER) domain-containing protein</fullName>
    </recommendedName>
</protein>
<comment type="similarity">
    <text evidence="1">Belongs to the zinc-containing alcohol dehydrogenase family.</text>
</comment>
<dbReference type="SUPFAM" id="SSF51735">
    <property type="entry name" value="NAD(P)-binding Rossmann-fold domains"/>
    <property type="match status" value="1"/>
</dbReference>
<evidence type="ECO:0000313" key="5">
    <source>
        <dbReference type="Proteomes" id="UP000078576"/>
    </source>
</evidence>
<dbReference type="GO" id="GO:0016651">
    <property type="term" value="F:oxidoreductase activity, acting on NAD(P)H"/>
    <property type="evidence" value="ECO:0007669"/>
    <property type="project" value="InterPro"/>
</dbReference>
<evidence type="ECO:0000313" key="4">
    <source>
        <dbReference type="EMBL" id="KUI54020.1"/>
    </source>
</evidence>
<dbReference type="Gene3D" id="3.40.50.720">
    <property type="entry name" value="NAD(P)-binding Rossmann-like Domain"/>
    <property type="match status" value="1"/>
</dbReference>
<name>A0A194UQS2_CYTMA</name>
<dbReference type="SUPFAM" id="SSF50129">
    <property type="entry name" value="GroES-like"/>
    <property type="match status" value="1"/>
</dbReference>
<organism evidence="4 5">
    <name type="scientific">Cytospora mali</name>
    <name type="common">Apple Valsa canker fungus</name>
    <name type="synonym">Valsa mali</name>
    <dbReference type="NCBI Taxonomy" id="578113"/>
    <lineage>
        <taxon>Eukaryota</taxon>
        <taxon>Fungi</taxon>
        <taxon>Dikarya</taxon>
        <taxon>Ascomycota</taxon>
        <taxon>Pezizomycotina</taxon>
        <taxon>Sordariomycetes</taxon>
        <taxon>Sordariomycetidae</taxon>
        <taxon>Diaporthales</taxon>
        <taxon>Cytosporaceae</taxon>
        <taxon>Cytospora</taxon>
    </lineage>
</organism>
<dbReference type="CDD" id="cd08249">
    <property type="entry name" value="enoyl_reductase_like"/>
    <property type="match status" value="1"/>
</dbReference>
<dbReference type="InterPro" id="IPR020843">
    <property type="entry name" value="ER"/>
</dbReference>
<dbReference type="OrthoDB" id="9992527at2759"/>
<gene>
    <name evidence="4" type="ORF">VP1G_01515</name>
</gene>
<evidence type="ECO:0000256" key="2">
    <source>
        <dbReference type="ARBA" id="ARBA00023002"/>
    </source>
</evidence>
<reference evidence="5" key="1">
    <citation type="submission" date="2014-12" db="EMBL/GenBank/DDBJ databases">
        <title>Genome Sequence of Valsa Canker Pathogens Uncovers a Specific Adaption of Colonization on Woody Bark.</title>
        <authorList>
            <person name="Yin Z."/>
            <person name="Liu H."/>
            <person name="Gao X."/>
            <person name="Li Z."/>
            <person name="Song N."/>
            <person name="Ke X."/>
            <person name="Dai Q."/>
            <person name="Wu Y."/>
            <person name="Sun Y."/>
            <person name="Xu J.-R."/>
            <person name="Kang Z.K."/>
            <person name="Wang L."/>
            <person name="Huang L."/>
        </authorList>
    </citation>
    <scope>NUCLEOTIDE SEQUENCE [LARGE SCALE GENOMIC DNA]</scope>
    <source>
        <strain evidence="5">SXYL134</strain>
    </source>
</reference>
<proteinExistence type="inferred from homology"/>
<dbReference type="InterPro" id="IPR011032">
    <property type="entry name" value="GroES-like_sf"/>
</dbReference>
<dbReference type="InterPro" id="IPR047122">
    <property type="entry name" value="Trans-enoyl_RdTase-like"/>
</dbReference>
<keyword evidence="5" id="KW-1185">Reference proteome</keyword>
<dbReference type="SMART" id="SM00829">
    <property type="entry name" value="PKS_ER"/>
    <property type="match status" value="1"/>
</dbReference>